<feature type="active site" description="Proton acceptor" evidence="3">
    <location>
        <position position="185"/>
    </location>
</feature>
<gene>
    <name evidence="6" type="ORF">A4V09_01920</name>
</gene>
<keyword evidence="7" id="KW-1185">Reference proteome</keyword>
<dbReference type="Proteomes" id="UP000092574">
    <property type="component" value="Chromosome"/>
</dbReference>
<dbReference type="InterPro" id="IPR015424">
    <property type="entry name" value="PyrdxlP-dep_Trfase"/>
</dbReference>
<evidence type="ECO:0000256" key="4">
    <source>
        <dbReference type="PIRSR" id="PIRSR000390-2"/>
    </source>
</evidence>
<comment type="similarity">
    <text evidence="2 5">Belongs to the DegT/DnrJ/EryC1 family.</text>
</comment>
<dbReference type="GO" id="GO:0008483">
    <property type="term" value="F:transaminase activity"/>
    <property type="evidence" value="ECO:0007669"/>
    <property type="project" value="TreeGrafter"/>
</dbReference>
<evidence type="ECO:0000256" key="5">
    <source>
        <dbReference type="RuleBase" id="RU004508"/>
    </source>
</evidence>
<dbReference type="Pfam" id="PF01041">
    <property type="entry name" value="DegT_DnrJ_EryC1"/>
    <property type="match status" value="1"/>
</dbReference>
<dbReference type="GO" id="GO:0030170">
    <property type="term" value="F:pyridoxal phosphate binding"/>
    <property type="evidence" value="ECO:0007669"/>
    <property type="project" value="TreeGrafter"/>
</dbReference>
<dbReference type="PANTHER" id="PTHR30244">
    <property type="entry name" value="TRANSAMINASE"/>
    <property type="match status" value="1"/>
</dbReference>
<proteinExistence type="inferred from homology"/>
<dbReference type="OrthoDB" id="9810913at2"/>
<dbReference type="Gene3D" id="3.40.640.10">
    <property type="entry name" value="Type I PLP-dependent aspartate aminotransferase-like (Major domain)"/>
    <property type="match status" value="1"/>
</dbReference>
<dbReference type="GO" id="GO:0000271">
    <property type="term" value="P:polysaccharide biosynthetic process"/>
    <property type="evidence" value="ECO:0007669"/>
    <property type="project" value="TreeGrafter"/>
</dbReference>
<dbReference type="Gene3D" id="3.90.1150.10">
    <property type="entry name" value="Aspartate Aminotransferase, domain 1"/>
    <property type="match status" value="1"/>
</dbReference>
<evidence type="ECO:0000256" key="3">
    <source>
        <dbReference type="PIRSR" id="PIRSR000390-1"/>
    </source>
</evidence>
<evidence type="ECO:0000256" key="2">
    <source>
        <dbReference type="ARBA" id="ARBA00037999"/>
    </source>
</evidence>
<keyword evidence="1 4" id="KW-0663">Pyridoxal phosphate</keyword>
<dbReference type="KEGG" id="byl:A4V09_01920"/>
<dbReference type="STRING" id="1796616.A4V09_01920"/>
<sequence>MIPLMNTSRQYESIQEELDAKVLSILHSGQYIMGKEVTSFEAEFAEYIGTKYAIGVGNGTDALVIALMAAGVGEGDEVITTAMSFFSTAEAIAVVGAKPVFADCTADTYTLDPLKIEEKVTVRTKAIMPVHIYGQCVEMEAVNVIAKKYGLVVIEDAAQAAGAVYKGKKAGSLGDIGCVSFFPTKNLGCAGDGGIIVTNKEDFYKKCAAYRVHGSGDNGRYAYCKLKGIRYDDTDFDYQGHLPKYFNYVIGFNSRLDALQAGILRVKLQYLDKWNERRRAYAEEYDHKIQNPLVIKPVCSSACKHIYYVYVICVEERERFRRHMETRGIATGVYFPIPLHLQQVFVNLGYKKGDMPNAEYLGDHGVALPMFPEMTDSERQVVIEAVNQFE</sequence>
<name>A0A1C7I706_9FIRM</name>
<dbReference type="PANTHER" id="PTHR30244:SF36">
    <property type="entry name" value="3-OXO-GLUCOSE-6-PHOSPHATE:GLUTAMATE AMINOTRANSFERASE"/>
    <property type="match status" value="1"/>
</dbReference>
<evidence type="ECO:0000313" key="7">
    <source>
        <dbReference type="Proteomes" id="UP000092574"/>
    </source>
</evidence>
<reference evidence="6" key="1">
    <citation type="submission" date="2017-04" db="EMBL/GenBank/DDBJ databases">
        <title>Complete Genome Sequences of Twelve Strains of a Stable Defined Moderately Diverse Mouse Microbiota 2 (sDMDMm2).</title>
        <authorList>
            <person name="Uchimura Y."/>
            <person name="Wyss M."/>
            <person name="Brugiroux S."/>
            <person name="Limenitakis J.P."/>
            <person name="Stecher B."/>
            <person name="McCoy K.D."/>
            <person name="Macpherson A.J."/>
        </authorList>
    </citation>
    <scope>NUCLEOTIDE SEQUENCE</scope>
    <source>
        <strain evidence="6">YL58</strain>
    </source>
</reference>
<feature type="modified residue" description="N6-(pyridoxal phosphate)lysine" evidence="4">
    <location>
        <position position="185"/>
    </location>
</feature>
<dbReference type="CDD" id="cd00616">
    <property type="entry name" value="AHBA_syn"/>
    <property type="match status" value="1"/>
</dbReference>
<protein>
    <submittedName>
        <fullName evidence="6">Transcriptional regulator</fullName>
    </submittedName>
</protein>
<dbReference type="EMBL" id="CP015405">
    <property type="protein sequence ID" value="ANU74623.1"/>
    <property type="molecule type" value="Genomic_DNA"/>
</dbReference>
<dbReference type="InterPro" id="IPR000653">
    <property type="entry name" value="DegT/StrS_aminotransferase"/>
</dbReference>
<dbReference type="InterPro" id="IPR015422">
    <property type="entry name" value="PyrdxlP-dep_Trfase_small"/>
</dbReference>
<dbReference type="InterPro" id="IPR015421">
    <property type="entry name" value="PyrdxlP-dep_Trfase_major"/>
</dbReference>
<evidence type="ECO:0000256" key="1">
    <source>
        <dbReference type="ARBA" id="ARBA00022898"/>
    </source>
</evidence>
<dbReference type="SUPFAM" id="SSF53383">
    <property type="entry name" value="PLP-dependent transferases"/>
    <property type="match status" value="1"/>
</dbReference>
<dbReference type="RefSeq" id="WP_065540852.1">
    <property type="nucleotide sequence ID" value="NZ_CP015405.2"/>
</dbReference>
<organism evidence="6 7">
    <name type="scientific">Blautia pseudococcoides</name>
    <dbReference type="NCBI Taxonomy" id="1796616"/>
    <lineage>
        <taxon>Bacteria</taxon>
        <taxon>Bacillati</taxon>
        <taxon>Bacillota</taxon>
        <taxon>Clostridia</taxon>
        <taxon>Lachnospirales</taxon>
        <taxon>Lachnospiraceae</taxon>
        <taxon>Blautia</taxon>
    </lineage>
</organism>
<accession>A0A1C7I706</accession>
<dbReference type="AlphaFoldDB" id="A0A1C7I706"/>
<dbReference type="PIRSF" id="PIRSF000390">
    <property type="entry name" value="PLP_StrS"/>
    <property type="match status" value="1"/>
</dbReference>
<evidence type="ECO:0000313" key="6">
    <source>
        <dbReference type="EMBL" id="ANU74623.1"/>
    </source>
</evidence>